<accession>A0A0F9A9C8</accession>
<organism evidence="1">
    <name type="scientific">marine sediment metagenome</name>
    <dbReference type="NCBI Taxonomy" id="412755"/>
    <lineage>
        <taxon>unclassified sequences</taxon>
        <taxon>metagenomes</taxon>
        <taxon>ecological metagenomes</taxon>
    </lineage>
</organism>
<feature type="non-terminal residue" evidence="1">
    <location>
        <position position="1"/>
    </location>
</feature>
<sequence length="44" mass="5027">HRMANYITECKDEFELCSVCARRHPEWKDELAKSLDKGTGDADG</sequence>
<proteinExistence type="predicted"/>
<dbReference type="EMBL" id="LAZR01056001">
    <property type="protein sequence ID" value="KKK75129.1"/>
    <property type="molecule type" value="Genomic_DNA"/>
</dbReference>
<evidence type="ECO:0000313" key="1">
    <source>
        <dbReference type="EMBL" id="KKK75129.1"/>
    </source>
</evidence>
<protein>
    <submittedName>
        <fullName evidence="1">Uncharacterized protein</fullName>
    </submittedName>
</protein>
<comment type="caution">
    <text evidence="1">The sequence shown here is derived from an EMBL/GenBank/DDBJ whole genome shotgun (WGS) entry which is preliminary data.</text>
</comment>
<dbReference type="AlphaFoldDB" id="A0A0F9A9C8"/>
<name>A0A0F9A9C8_9ZZZZ</name>
<gene>
    <name evidence="1" type="ORF">LCGC14_2876800</name>
</gene>
<reference evidence="1" key="1">
    <citation type="journal article" date="2015" name="Nature">
        <title>Complex archaea that bridge the gap between prokaryotes and eukaryotes.</title>
        <authorList>
            <person name="Spang A."/>
            <person name="Saw J.H."/>
            <person name="Jorgensen S.L."/>
            <person name="Zaremba-Niedzwiedzka K."/>
            <person name="Martijn J."/>
            <person name="Lind A.E."/>
            <person name="van Eijk R."/>
            <person name="Schleper C."/>
            <person name="Guy L."/>
            <person name="Ettema T.J."/>
        </authorList>
    </citation>
    <scope>NUCLEOTIDE SEQUENCE</scope>
</reference>